<proteinExistence type="predicted"/>
<dbReference type="InterPro" id="IPR022566">
    <property type="entry name" value="DUF2613"/>
</dbReference>
<keyword evidence="1" id="KW-0812">Transmembrane</keyword>
<dbReference type="Pfam" id="PF11021">
    <property type="entry name" value="DUF2613"/>
    <property type="match status" value="1"/>
</dbReference>
<dbReference type="STRING" id="1451189.CFAL_01030"/>
<evidence type="ECO:0000313" key="2">
    <source>
        <dbReference type="EMBL" id="RIX34094.1"/>
    </source>
</evidence>
<accession>A0A418Q5T2</accession>
<dbReference type="OrthoDB" id="4427283at2"/>
<reference evidence="2 3" key="1">
    <citation type="submission" date="2018-09" db="EMBL/GenBank/DDBJ databases">
        <title>Optimization and identification of Corynebacterium falsenii FN1-14 from fish paste.</title>
        <authorList>
            <person name="Daroonpunt R."/>
            <person name="Tanasupawat S."/>
        </authorList>
    </citation>
    <scope>NUCLEOTIDE SEQUENCE [LARGE SCALE GENOMIC DNA]</scope>
    <source>
        <strain evidence="2 3">FN1-14</strain>
    </source>
</reference>
<feature type="transmembrane region" description="Helical" evidence="1">
    <location>
        <begin position="12"/>
        <end position="38"/>
    </location>
</feature>
<dbReference type="Proteomes" id="UP000285278">
    <property type="component" value="Unassembled WGS sequence"/>
</dbReference>
<protein>
    <submittedName>
        <fullName evidence="2">DUF2613 family protein</fullName>
    </submittedName>
</protein>
<organism evidence="2 3">
    <name type="scientific">Corynebacterium falsenii</name>
    <dbReference type="NCBI Taxonomy" id="108486"/>
    <lineage>
        <taxon>Bacteria</taxon>
        <taxon>Bacillati</taxon>
        <taxon>Actinomycetota</taxon>
        <taxon>Actinomycetes</taxon>
        <taxon>Mycobacteriales</taxon>
        <taxon>Corynebacteriaceae</taxon>
        <taxon>Corynebacterium</taxon>
    </lineage>
</organism>
<keyword evidence="3" id="KW-1185">Reference proteome</keyword>
<comment type="caution">
    <text evidence="2">The sequence shown here is derived from an EMBL/GenBank/DDBJ whole genome shotgun (WGS) entry which is preliminary data.</text>
</comment>
<sequence length="69" mass="6873">MAYDNESRERGSAGALIVAAVAGIVLGGALAFGAGAMADSTTLPSDEQIAVNQDNAFLGSVQYGGRLGQ</sequence>
<gene>
    <name evidence="2" type="ORF">D3M95_08275</name>
</gene>
<evidence type="ECO:0000256" key="1">
    <source>
        <dbReference type="SAM" id="Phobius"/>
    </source>
</evidence>
<dbReference type="EMBL" id="QXJK01000009">
    <property type="protein sequence ID" value="RIX34094.1"/>
    <property type="molecule type" value="Genomic_DNA"/>
</dbReference>
<dbReference type="RefSeq" id="WP_025401882.1">
    <property type="nucleotide sequence ID" value="NZ_CBCRUA010000007.1"/>
</dbReference>
<dbReference type="AlphaFoldDB" id="A0A418Q5T2"/>
<evidence type="ECO:0000313" key="3">
    <source>
        <dbReference type="Proteomes" id="UP000285278"/>
    </source>
</evidence>
<name>A0A418Q5T2_9CORY</name>
<keyword evidence="1" id="KW-0472">Membrane</keyword>
<keyword evidence="1" id="KW-1133">Transmembrane helix</keyword>